<dbReference type="InParanoid" id="A0A369JNQ5"/>
<feature type="region of interest" description="Disordered" evidence="1">
    <location>
        <begin position="45"/>
        <end position="83"/>
    </location>
</feature>
<evidence type="ECO:0000313" key="3">
    <source>
        <dbReference type="Proteomes" id="UP000076154"/>
    </source>
</evidence>
<evidence type="ECO:0000313" key="2">
    <source>
        <dbReference type="EMBL" id="RDB23498.1"/>
    </source>
</evidence>
<proteinExistence type="predicted"/>
<dbReference type="Proteomes" id="UP000076154">
    <property type="component" value="Unassembled WGS sequence"/>
</dbReference>
<dbReference type="EMBL" id="LUEZ02000046">
    <property type="protein sequence ID" value="RDB23498.1"/>
    <property type="molecule type" value="Genomic_DNA"/>
</dbReference>
<feature type="compositionally biased region" description="Pro residues" evidence="1">
    <location>
        <begin position="53"/>
        <end position="64"/>
    </location>
</feature>
<reference evidence="2" key="1">
    <citation type="submission" date="2018-04" db="EMBL/GenBank/DDBJ databases">
        <title>Whole genome sequencing of Hypsizygus marmoreus.</title>
        <authorList>
            <person name="Choi I.-G."/>
            <person name="Min B."/>
            <person name="Kim J.-G."/>
            <person name="Kim S."/>
            <person name="Oh Y.-L."/>
            <person name="Kong W.-S."/>
            <person name="Park H."/>
            <person name="Jeong J."/>
            <person name="Song E.-S."/>
        </authorList>
    </citation>
    <scope>NUCLEOTIDE SEQUENCE [LARGE SCALE GENOMIC DNA]</scope>
    <source>
        <strain evidence="2">51987-8</strain>
    </source>
</reference>
<organism evidence="2 3">
    <name type="scientific">Hypsizygus marmoreus</name>
    <name type="common">White beech mushroom</name>
    <name type="synonym">Agaricus marmoreus</name>
    <dbReference type="NCBI Taxonomy" id="39966"/>
    <lineage>
        <taxon>Eukaryota</taxon>
        <taxon>Fungi</taxon>
        <taxon>Dikarya</taxon>
        <taxon>Basidiomycota</taxon>
        <taxon>Agaricomycotina</taxon>
        <taxon>Agaricomycetes</taxon>
        <taxon>Agaricomycetidae</taxon>
        <taxon>Agaricales</taxon>
        <taxon>Tricholomatineae</taxon>
        <taxon>Lyophyllaceae</taxon>
        <taxon>Hypsizygus</taxon>
    </lineage>
</organism>
<dbReference type="AlphaFoldDB" id="A0A369JNQ5"/>
<keyword evidence="3" id="KW-1185">Reference proteome</keyword>
<accession>A0A369JNQ5</accession>
<name>A0A369JNQ5_HYPMA</name>
<gene>
    <name evidence="2" type="ORF">Hypma_009360</name>
</gene>
<protein>
    <submittedName>
        <fullName evidence="2">Uncharacterized protein</fullName>
    </submittedName>
</protein>
<sequence length="83" mass="9116">MLTVPNDDDHSIDGLHPYILLTLCDDEDDGLNAPQYHDHSLHVATAADEDEPPPSSPPRNPPQCLPRRRAPLGQSSPPPRHTP</sequence>
<evidence type="ECO:0000256" key="1">
    <source>
        <dbReference type="SAM" id="MobiDB-lite"/>
    </source>
</evidence>
<comment type="caution">
    <text evidence="2">The sequence shown here is derived from an EMBL/GenBank/DDBJ whole genome shotgun (WGS) entry which is preliminary data.</text>
</comment>